<evidence type="ECO:0000256" key="2">
    <source>
        <dbReference type="ARBA" id="ARBA00022723"/>
    </source>
</evidence>
<keyword evidence="6" id="KW-0732">Signal</keyword>
<dbReference type="PANTHER" id="PTHR19277:SF125">
    <property type="entry name" value="B6"/>
    <property type="match status" value="1"/>
</dbReference>
<dbReference type="InterPro" id="IPR001759">
    <property type="entry name" value="PTX_dom"/>
</dbReference>
<protein>
    <recommendedName>
        <fullName evidence="7">Pentraxin (PTX) domain-containing protein</fullName>
    </recommendedName>
</protein>
<organism evidence="8 9">
    <name type="scientific">Leptosia nina</name>
    <dbReference type="NCBI Taxonomy" id="320188"/>
    <lineage>
        <taxon>Eukaryota</taxon>
        <taxon>Metazoa</taxon>
        <taxon>Ecdysozoa</taxon>
        <taxon>Arthropoda</taxon>
        <taxon>Hexapoda</taxon>
        <taxon>Insecta</taxon>
        <taxon>Pterygota</taxon>
        <taxon>Neoptera</taxon>
        <taxon>Endopterygota</taxon>
        <taxon>Lepidoptera</taxon>
        <taxon>Glossata</taxon>
        <taxon>Ditrysia</taxon>
        <taxon>Papilionoidea</taxon>
        <taxon>Pieridae</taxon>
        <taxon>Pierinae</taxon>
        <taxon>Leptosia</taxon>
    </lineage>
</organism>
<dbReference type="EMBL" id="CAVLEF010000279">
    <property type="protein sequence ID" value="CAK1554729.1"/>
    <property type="molecule type" value="Genomic_DNA"/>
</dbReference>
<comment type="caution">
    <text evidence="8">The sequence shown here is derived from an EMBL/GenBank/DDBJ whole genome shotgun (WGS) entry which is preliminary data.</text>
</comment>
<accession>A0AAV1K0R8</accession>
<evidence type="ECO:0000256" key="4">
    <source>
        <dbReference type="ARBA" id="ARBA00023157"/>
    </source>
</evidence>
<dbReference type="AlphaFoldDB" id="A0AAV1K0R8"/>
<keyword evidence="2" id="KW-0479">Metal-binding</keyword>
<dbReference type="InterPro" id="IPR013320">
    <property type="entry name" value="ConA-like_dom_sf"/>
</dbReference>
<keyword evidence="5" id="KW-0325">Glycoprotein</keyword>
<dbReference type="PANTHER" id="PTHR19277">
    <property type="entry name" value="PENTRAXIN"/>
    <property type="match status" value="1"/>
</dbReference>
<proteinExistence type="predicted"/>
<evidence type="ECO:0000256" key="6">
    <source>
        <dbReference type="SAM" id="SignalP"/>
    </source>
</evidence>
<feature type="domain" description="Pentraxin (PTX)" evidence="7">
    <location>
        <begin position="25"/>
        <end position="200"/>
    </location>
</feature>
<reference evidence="8 9" key="1">
    <citation type="submission" date="2023-11" db="EMBL/GenBank/DDBJ databases">
        <authorList>
            <person name="Okamura Y."/>
        </authorList>
    </citation>
    <scope>NUCLEOTIDE SEQUENCE [LARGE SCALE GENOMIC DNA]</scope>
</reference>
<dbReference type="Pfam" id="PF00354">
    <property type="entry name" value="Pentaxin"/>
    <property type="match status" value="1"/>
</dbReference>
<dbReference type="InterPro" id="IPR051360">
    <property type="entry name" value="Neuronal_Pentraxin_Related"/>
</dbReference>
<dbReference type="SMART" id="SM00159">
    <property type="entry name" value="PTX"/>
    <property type="match status" value="1"/>
</dbReference>
<sequence>MRFYCFAASLLALSMCEAINRPVYKIILTQKGFAQFLQYDVDTPPLREFTFCTWIKFYDFTRDQTLFNYIVHGNDHILRLWLDSGGHFIKISLNGKVSSSNPVDFSKGIWQHVCFSYQSDYGAWALYTDGRLVACEVSQSLQGFVLPAGGSVIIGYGTSNDGASGGLEGEIFGANMILASTIERNYTMKRNPKFKQRYFHKNKVTSTNNIKYIILGDMQTATTHNKIETTTSPTSSTQSYISIKTPYSTVEHDVGIDLIPQRNTDNMLGEKASLHQSGAKSKRISNDDDKISFWNIIDDATSTPIFKGKSPFFQDSQNKLSLSTYEMPPSTSQVEDYSKFQTNSFMKISAKPMIDFNRNSIMKTIKLQNAAISNIKTSPVNYKDNNMFGLRPASNFANSVLKYLKNSNINTKNDYRKVPPTIPLFKVSDSFPYASNTRLMRAFTPHIFQRKHMFDHHSKLMKRDIENHQINVQILKDELRDGILKSHTKLNPINVEITNRGKRKSRVYRKSDNSKPEIILSDVFKPRPFSVVTHKLNKTFPLEFRKNTRMPFLKSSEYSVEDKKIDTSDTKNEAYSKSLSDGNKWHNVKTYSNDYTPRKINVDLSGTHTNKVIDNIQNKKLPSIKLKYIPDNHKVIKTDIDHDIIQGRNLAIEISNTSNAHSETVSILKYNHGFLPGHEHVKNVTSSSASALIKGLKKEHNFNQNIKIGNALNERHIIGVDETQNRQSFVGGNENIPDIIRYRSELDKTNEQVPPSLGSKVCKNLELFDRLLYIQPDGSVDTTHILSPLKEKNIGITFIVQNYKKCSLQESDIENHPLLFIDWNNTPVRLFGGANPRKTTDLCGFF</sequence>
<evidence type="ECO:0000259" key="7">
    <source>
        <dbReference type="SMART" id="SM00159"/>
    </source>
</evidence>
<feature type="chain" id="PRO_5043584082" description="Pentraxin (PTX) domain-containing protein" evidence="6">
    <location>
        <begin position="19"/>
        <end position="846"/>
    </location>
</feature>
<feature type="signal peptide" evidence="6">
    <location>
        <begin position="1"/>
        <end position="18"/>
    </location>
</feature>
<evidence type="ECO:0000256" key="5">
    <source>
        <dbReference type="ARBA" id="ARBA00023180"/>
    </source>
</evidence>
<evidence type="ECO:0000256" key="3">
    <source>
        <dbReference type="ARBA" id="ARBA00022837"/>
    </source>
</evidence>
<keyword evidence="3" id="KW-0106">Calcium</keyword>
<comment type="cofactor">
    <cofactor evidence="1">
        <name>Ca(2+)</name>
        <dbReference type="ChEBI" id="CHEBI:29108"/>
    </cofactor>
</comment>
<evidence type="ECO:0000313" key="8">
    <source>
        <dbReference type="EMBL" id="CAK1554729.1"/>
    </source>
</evidence>
<keyword evidence="9" id="KW-1185">Reference proteome</keyword>
<dbReference type="Gene3D" id="2.60.120.200">
    <property type="match status" value="1"/>
</dbReference>
<dbReference type="SUPFAM" id="SSF49899">
    <property type="entry name" value="Concanavalin A-like lectins/glucanases"/>
    <property type="match status" value="1"/>
</dbReference>
<evidence type="ECO:0000313" key="9">
    <source>
        <dbReference type="Proteomes" id="UP001497472"/>
    </source>
</evidence>
<name>A0AAV1K0R8_9NEOP</name>
<evidence type="ECO:0000256" key="1">
    <source>
        <dbReference type="ARBA" id="ARBA00001913"/>
    </source>
</evidence>
<dbReference type="Proteomes" id="UP001497472">
    <property type="component" value="Unassembled WGS sequence"/>
</dbReference>
<gene>
    <name evidence="8" type="ORF">LNINA_LOCUS13608</name>
</gene>
<dbReference type="GO" id="GO:0046872">
    <property type="term" value="F:metal ion binding"/>
    <property type="evidence" value="ECO:0007669"/>
    <property type="project" value="UniProtKB-KW"/>
</dbReference>
<keyword evidence="4" id="KW-1015">Disulfide bond</keyword>